<organism evidence="2">
    <name type="scientific">Mycobacterium xenopi 4042</name>
    <dbReference type="NCBI Taxonomy" id="1299334"/>
    <lineage>
        <taxon>Bacteria</taxon>
        <taxon>Bacillati</taxon>
        <taxon>Actinomycetota</taxon>
        <taxon>Actinomycetes</taxon>
        <taxon>Mycobacteriales</taxon>
        <taxon>Mycobacteriaceae</taxon>
        <taxon>Mycobacterium</taxon>
    </lineage>
</organism>
<protein>
    <submittedName>
        <fullName evidence="2">Uncharacterized protein</fullName>
    </submittedName>
</protein>
<feature type="compositionally biased region" description="Basic and acidic residues" evidence="1">
    <location>
        <begin position="13"/>
        <end position="24"/>
    </location>
</feature>
<accession>X7YLA5</accession>
<gene>
    <name evidence="2" type="ORF">I553_0108</name>
</gene>
<dbReference type="PATRIC" id="fig|1299334.3.peg.9708"/>
<comment type="caution">
    <text evidence="2">The sequence shown here is derived from an EMBL/GenBank/DDBJ whole genome shotgun (WGS) entry which is preliminary data.</text>
</comment>
<name>X7YLA5_MYCXE</name>
<dbReference type="EMBL" id="JAOB01000093">
    <property type="protein sequence ID" value="EUA07165.1"/>
    <property type="molecule type" value="Genomic_DNA"/>
</dbReference>
<dbReference type="AlphaFoldDB" id="X7YLA5"/>
<evidence type="ECO:0000256" key="1">
    <source>
        <dbReference type="SAM" id="MobiDB-lite"/>
    </source>
</evidence>
<feature type="region of interest" description="Disordered" evidence="1">
    <location>
        <begin position="1"/>
        <end position="35"/>
    </location>
</feature>
<sequence length="112" mass="11887">MADLPFGFSAGDDPDRDKRGKNDPESGSGPSDAFGFGGDFDMADLGQLFTRLGQMFSGAGTVIATGKASGPVNYEVAGNLLPVRSGSWRRYLPALTRLSPMRCTWPKPGWTG</sequence>
<evidence type="ECO:0000313" key="2">
    <source>
        <dbReference type="EMBL" id="EUA07165.1"/>
    </source>
</evidence>
<proteinExistence type="predicted"/>
<reference evidence="2" key="1">
    <citation type="submission" date="2014-01" db="EMBL/GenBank/DDBJ databases">
        <authorList>
            <person name="Brown-Elliot B."/>
            <person name="Wallace R."/>
            <person name="Lenaerts A."/>
            <person name="Ordway D."/>
            <person name="DeGroote M.A."/>
            <person name="Parker T."/>
            <person name="Sizemore C."/>
            <person name="Tallon L.J."/>
            <person name="Sadzewicz L.K."/>
            <person name="Sengamalay N."/>
            <person name="Fraser C.M."/>
            <person name="Hine E."/>
            <person name="Shefchek K.A."/>
            <person name="Das S.P."/>
            <person name="Tettelin H."/>
        </authorList>
    </citation>
    <scope>NUCLEOTIDE SEQUENCE [LARGE SCALE GENOMIC DNA]</scope>
    <source>
        <strain evidence="2">4042</strain>
    </source>
</reference>